<evidence type="ECO:0000256" key="1">
    <source>
        <dbReference type="ARBA" id="ARBA00004429"/>
    </source>
</evidence>
<dbReference type="EMBL" id="JACWFH010000027">
    <property type="protein sequence ID" value="MBY0098786.1"/>
    <property type="molecule type" value="Genomic_DNA"/>
</dbReference>
<evidence type="ECO:0000256" key="6">
    <source>
        <dbReference type="ARBA" id="ARBA00022989"/>
    </source>
</evidence>
<dbReference type="CDD" id="cd06261">
    <property type="entry name" value="TM_PBP2"/>
    <property type="match status" value="1"/>
</dbReference>
<protein>
    <submittedName>
        <fullName evidence="10">ABC transporter permease</fullName>
    </submittedName>
</protein>
<feature type="transmembrane region" description="Helical" evidence="8">
    <location>
        <begin position="227"/>
        <end position="255"/>
    </location>
</feature>
<keyword evidence="3" id="KW-1003">Cell membrane</keyword>
<accession>A0ABS7K942</accession>
<dbReference type="PROSITE" id="PS50928">
    <property type="entry name" value="ABC_TM1"/>
    <property type="match status" value="1"/>
</dbReference>
<keyword evidence="7 8" id="KW-0472">Membrane</keyword>
<evidence type="ECO:0000256" key="4">
    <source>
        <dbReference type="ARBA" id="ARBA00022519"/>
    </source>
</evidence>
<evidence type="ECO:0000256" key="7">
    <source>
        <dbReference type="ARBA" id="ARBA00023136"/>
    </source>
</evidence>
<evidence type="ECO:0000256" key="5">
    <source>
        <dbReference type="ARBA" id="ARBA00022692"/>
    </source>
</evidence>
<organism evidence="10 11">
    <name type="scientific">Mesobacillus maritimus</name>
    <dbReference type="NCBI Taxonomy" id="1643336"/>
    <lineage>
        <taxon>Bacteria</taxon>
        <taxon>Bacillati</taxon>
        <taxon>Bacillota</taxon>
        <taxon>Bacilli</taxon>
        <taxon>Bacillales</taxon>
        <taxon>Bacillaceae</taxon>
        <taxon>Mesobacillus</taxon>
    </lineage>
</organism>
<keyword evidence="4" id="KW-0997">Cell inner membrane</keyword>
<keyword evidence="5 8" id="KW-0812">Transmembrane</keyword>
<dbReference type="Proteomes" id="UP000769780">
    <property type="component" value="Unassembled WGS sequence"/>
</dbReference>
<comment type="caution">
    <text evidence="10">The sequence shown here is derived from an EMBL/GenBank/DDBJ whole genome shotgun (WGS) entry which is preliminary data.</text>
</comment>
<dbReference type="Pfam" id="PF00528">
    <property type="entry name" value="BPD_transp_1"/>
    <property type="match status" value="1"/>
</dbReference>
<keyword evidence="2 8" id="KW-0813">Transport</keyword>
<evidence type="ECO:0000256" key="8">
    <source>
        <dbReference type="RuleBase" id="RU363032"/>
    </source>
</evidence>
<dbReference type="InterPro" id="IPR035906">
    <property type="entry name" value="MetI-like_sf"/>
</dbReference>
<evidence type="ECO:0000256" key="3">
    <source>
        <dbReference type="ARBA" id="ARBA00022475"/>
    </source>
</evidence>
<comment type="subcellular location">
    <subcellularLocation>
        <location evidence="1">Cell inner membrane</location>
        <topology evidence="1">Multi-pass membrane protein</topology>
    </subcellularLocation>
    <subcellularLocation>
        <location evidence="8">Cell membrane</location>
        <topology evidence="8">Multi-pass membrane protein</topology>
    </subcellularLocation>
</comment>
<evidence type="ECO:0000313" key="10">
    <source>
        <dbReference type="EMBL" id="MBY0098786.1"/>
    </source>
</evidence>
<feature type="transmembrane region" description="Helical" evidence="8">
    <location>
        <begin position="67"/>
        <end position="87"/>
    </location>
</feature>
<reference evidence="10 11" key="1">
    <citation type="submission" date="2020-07" db="EMBL/GenBank/DDBJ databases">
        <title>Fungal Genomes of the International Space Station.</title>
        <authorList>
            <person name="Seuylemezian A."/>
            <person name="Singh N.K."/>
            <person name="Wood J."/>
            <person name="Venkateswaran K."/>
        </authorList>
    </citation>
    <scope>NUCLEOTIDE SEQUENCE [LARGE SCALE GENOMIC DNA]</scope>
    <source>
        <strain evidence="10 11">PL-B2</strain>
    </source>
</reference>
<dbReference type="InterPro" id="IPR000515">
    <property type="entry name" value="MetI-like"/>
</dbReference>
<feature type="transmembrane region" description="Helical" evidence="8">
    <location>
        <begin position="132"/>
        <end position="153"/>
    </location>
</feature>
<evidence type="ECO:0000313" key="11">
    <source>
        <dbReference type="Proteomes" id="UP000769780"/>
    </source>
</evidence>
<keyword evidence="11" id="KW-1185">Reference proteome</keyword>
<evidence type="ECO:0000256" key="2">
    <source>
        <dbReference type="ARBA" id="ARBA00022448"/>
    </source>
</evidence>
<evidence type="ECO:0000259" key="9">
    <source>
        <dbReference type="PROSITE" id="PS50928"/>
    </source>
</evidence>
<gene>
    <name evidence="10" type="ORF">H0185_18635</name>
</gene>
<dbReference type="SUPFAM" id="SSF161098">
    <property type="entry name" value="MetI-like"/>
    <property type="match status" value="1"/>
</dbReference>
<sequence>MKNFKIVNFVNVFIYIFILAPLLVVIISSFNTAEYLVFPPQGFTFDWYHEVISKGRYTQPFWNSIKLAVVTTMIALPVGTMIAYAISRYKSRFNDVLQSFFLSPLVIPTLLLGIGLLILVSNLGVQMYFPRLLLAHVVIVIPYVVRTMIAGFAGMDKSIEQASIILGASPIKTFFLVTVPLARPALLASGFLSLVVSFDELIIALFLTGPGFNTLPMTIYSDVQFNLSTSLAAISSLIIFGTVLLGLLAVLLMGVNKKS</sequence>
<dbReference type="PANTHER" id="PTHR43357">
    <property type="entry name" value="INNER MEMBRANE ABC TRANSPORTER PERMEASE PROTEIN YDCV"/>
    <property type="match status" value="1"/>
</dbReference>
<keyword evidence="6 8" id="KW-1133">Transmembrane helix</keyword>
<name>A0ABS7K942_9BACI</name>
<proteinExistence type="inferred from homology"/>
<feature type="transmembrane region" description="Helical" evidence="8">
    <location>
        <begin position="174"/>
        <end position="207"/>
    </location>
</feature>
<dbReference type="Gene3D" id="1.10.3720.10">
    <property type="entry name" value="MetI-like"/>
    <property type="match status" value="1"/>
</dbReference>
<dbReference type="PANTHER" id="PTHR43357:SF4">
    <property type="entry name" value="INNER MEMBRANE ABC TRANSPORTER PERMEASE PROTEIN YDCV"/>
    <property type="match status" value="1"/>
</dbReference>
<feature type="domain" description="ABC transmembrane type-1" evidence="9">
    <location>
        <begin position="61"/>
        <end position="249"/>
    </location>
</feature>
<dbReference type="RefSeq" id="WP_221875003.1">
    <property type="nucleotide sequence ID" value="NZ_JACWFH010000027.1"/>
</dbReference>
<feature type="transmembrane region" description="Helical" evidence="8">
    <location>
        <begin position="12"/>
        <end position="30"/>
    </location>
</feature>
<feature type="transmembrane region" description="Helical" evidence="8">
    <location>
        <begin position="99"/>
        <end position="120"/>
    </location>
</feature>
<comment type="similarity">
    <text evidence="8">Belongs to the binding-protein-dependent transport system permease family.</text>
</comment>